<organism evidence="2 3">
    <name type="scientific">Eumeta variegata</name>
    <name type="common">Bagworm moth</name>
    <name type="synonym">Eumeta japonica</name>
    <dbReference type="NCBI Taxonomy" id="151549"/>
    <lineage>
        <taxon>Eukaryota</taxon>
        <taxon>Metazoa</taxon>
        <taxon>Ecdysozoa</taxon>
        <taxon>Arthropoda</taxon>
        <taxon>Hexapoda</taxon>
        <taxon>Insecta</taxon>
        <taxon>Pterygota</taxon>
        <taxon>Neoptera</taxon>
        <taxon>Endopterygota</taxon>
        <taxon>Lepidoptera</taxon>
        <taxon>Glossata</taxon>
        <taxon>Ditrysia</taxon>
        <taxon>Tineoidea</taxon>
        <taxon>Psychidae</taxon>
        <taxon>Oiketicinae</taxon>
        <taxon>Eumeta</taxon>
    </lineage>
</organism>
<gene>
    <name evidence="2" type="ORF">EVAR_8327_1</name>
</gene>
<accession>A0A4C1VEX0</accession>
<dbReference type="AlphaFoldDB" id="A0A4C1VEX0"/>
<keyword evidence="3" id="KW-1185">Reference proteome</keyword>
<feature type="region of interest" description="Disordered" evidence="1">
    <location>
        <begin position="136"/>
        <end position="193"/>
    </location>
</feature>
<name>A0A4C1VEX0_EUMVA</name>
<comment type="caution">
    <text evidence="2">The sequence shown here is derived from an EMBL/GenBank/DDBJ whole genome shotgun (WGS) entry which is preliminary data.</text>
</comment>
<evidence type="ECO:0000256" key="1">
    <source>
        <dbReference type="SAM" id="MobiDB-lite"/>
    </source>
</evidence>
<evidence type="ECO:0000313" key="3">
    <source>
        <dbReference type="Proteomes" id="UP000299102"/>
    </source>
</evidence>
<protein>
    <submittedName>
        <fullName evidence="2">Uncharacterized protein</fullName>
    </submittedName>
</protein>
<sequence>MPIYGHTEQTAMCKILGIIRIKSLQRDTLENLTVKTISGHKNSVSRDLVKTSVADGVTVLVTTAVNVHHTLGQYAYGPLVYYKRKGSSLRLFILNGGSERNASVPELERKTSISGSYNTANATRARGPARTIAERKQRYSNGKRDPLGSANRRRCRHVNTARDASPTFANQTAPSPAVAKDAGSTLAQSPNIA</sequence>
<evidence type="ECO:0000313" key="2">
    <source>
        <dbReference type="EMBL" id="GBP36494.1"/>
    </source>
</evidence>
<feature type="compositionally biased region" description="Basic and acidic residues" evidence="1">
    <location>
        <begin position="136"/>
        <end position="146"/>
    </location>
</feature>
<proteinExistence type="predicted"/>
<dbReference type="EMBL" id="BGZK01000319">
    <property type="protein sequence ID" value="GBP36494.1"/>
    <property type="molecule type" value="Genomic_DNA"/>
</dbReference>
<dbReference type="Proteomes" id="UP000299102">
    <property type="component" value="Unassembled WGS sequence"/>
</dbReference>
<reference evidence="2 3" key="1">
    <citation type="journal article" date="2019" name="Commun. Biol.">
        <title>The bagworm genome reveals a unique fibroin gene that provides high tensile strength.</title>
        <authorList>
            <person name="Kono N."/>
            <person name="Nakamura H."/>
            <person name="Ohtoshi R."/>
            <person name="Tomita M."/>
            <person name="Numata K."/>
            <person name="Arakawa K."/>
        </authorList>
    </citation>
    <scope>NUCLEOTIDE SEQUENCE [LARGE SCALE GENOMIC DNA]</scope>
</reference>